<proteinExistence type="predicted"/>
<dbReference type="GO" id="GO:0003677">
    <property type="term" value="F:DNA binding"/>
    <property type="evidence" value="ECO:0007669"/>
    <property type="project" value="InterPro"/>
</dbReference>
<dbReference type="PROSITE" id="PS00463">
    <property type="entry name" value="ZN2_CY6_FUNGAL_1"/>
    <property type="match status" value="1"/>
</dbReference>
<dbReference type="PANTHER" id="PTHR47338">
    <property type="entry name" value="ZN(II)2CYS6 TRANSCRIPTION FACTOR (EUROFUNG)-RELATED"/>
    <property type="match status" value="1"/>
</dbReference>
<evidence type="ECO:0000256" key="2">
    <source>
        <dbReference type="ARBA" id="ARBA00022723"/>
    </source>
</evidence>
<evidence type="ECO:0000313" key="7">
    <source>
        <dbReference type="EMBL" id="KDQ19386.1"/>
    </source>
</evidence>
<dbReference type="Proteomes" id="UP000027195">
    <property type="component" value="Unassembled WGS sequence"/>
</dbReference>
<dbReference type="InterPro" id="IPR007219">
    <property type="entry name" value="XnlR_reg_dom"/>
</dbReference>
<sequence length="412" mass="46289">MPTSLNLDTGSLPPFPPLKGKRIKKGTACTACRTKKRRCDGAKPRCTLCVHDDEPECTHTVMKVTPRTLVLQRRVADLEAQILSLQAALDATNIGSGSVVQQASHSTSAHRAGLVEVLNRNYDLPSSEKYIRNIHQELRLAQGRIPPLLGSWWSTNESPPSGLITHLVELFVEEEHQHTHDPPRSPEFYASLHDPSPDIGPHPALRNAMFLVACDSHPGPLTSLEPIFLRRTTNYLNLALARVDRLLDFIEAYTLLAIYYMFKGRSLQGAHSSAAIMTFAVACGLHAVRPPEWHPIDSPALLPHTFCRTELRRRIKVWWMAFTTNRLCSSAINKNRDIEDEKIETVWDMPLESSDLQHQQIYRSTVSSLFIRNSSATYVHNDTSNVIRSKCIAMIDYATRIGLMAVSSMTRR</sequence>
<gene>
    <name evidence="7" type="ORF">BOTBODRAFT_437969</name>
</gene>
<dbReference type="GO" id="GO:0006351">
    <property type="term" value="P:DNA-templated transcription"/>
    <property type="evidence" value="ECO:0007669"/>
    <property type="project" value="InterPro"/>
</dbReference>
<dbReference type="InterPro" id="IPR050815">
    <property type="entry name" value="TF_fung"/>
</dbReference>
<dbReference type="Pfam" id="PF00172">
    <property type="entry name" value="Zn_clus"/>
    <property type="match status" value="1"/>
</dbReference>
<dbReference type="PANTHER" id="PTHR47338:SF29">
    <property type="entry name" value="ZN(2)-C6 FUNGAL-TYPE DOMAIN-CONTAINING PROTEIN"/>
    <property type="match status" value="1"/>
</dbReference>
<dbReference type="InterPro" id="IPR001138">
    <property type="entry name" value="Zn2Cys6_DnaBD"/>
</dbReference>
<evidence type="ECO:0000256" key="5">
    <source>
        <dbReference type="ARBA" id="ARBA00023242"/>
    </source>
</evidence>
<evidence type="ECO:0000259" key="6">
    <source>
        <dbReference type="PROSITE" id="PS50048"/>
    </source>
</evidence>
<organism evidence="7 8">
    <name type="scientific">Botryobasidium botryosum (strain FD-172 SS1)</name>
    <dbReference type="NCBI Taxonomy" id="930990"/>
    <lineage>
        <taxon>Eukaryota</taxon>
        <taxon>Fungi</taxon>
        <taxon>Dikarya</taxon>
        <taxon>Basidiomycota</taxon>
        <taxon>Agaricomycotina</taxon>
        <taxon>Agaricomycetes</taxon>
        <taxon>Cantharellales</taxon>
        <taxon>Botryobasidiaceae</taxon>
        <taxon>Botryobasidium</taxon>
    </lineage>
</organism>
<reference evidence="8" key="1">
    <citation type="journal article" date="2014" name="Proc. Natl. Acad. Sci. U.S.A.">
        <title>Extensive sampling of basidiomycete genomes demonstrates inadequacy of the white-rot/brown-rot paradigm for wood decay fungi.</title>
        <authorList>
            <person name="Riley R."/>
            <person name="Salamov A.A."/>
            <person name="Brown D.W."/>
            <person name="Nagy L.G."/>
            <person name="Floudas D."/>
            <person name="Held B.W."/>
            <person name="Levasseur A."/>
            <person name="Lombard V."/>
            <person name="Morin E."/>
            <person name="Otillar R."/>
            <person name="Lindquist E.A."/>
            <person name="Sun H."/>
            <person name="LaButti K.M."/>
            <person name="Schmutz J."/>
            <person name="Jabbour D."/>
            <person name="Luo H."/>
            <person name="Baker S.E."/>
            <person name="Pisabarro A.G."/>
            <person name="Walton J.D."/>
            <person name="Blanchette R.A."/>
            <person name="Henrissat B."/>
            <person name="Martin F."/>
            <person name="Cullen D."/>
            <person name="Hibbett D.S."/>
            <person name="Grigoriev I.V."/>
        </authorList>
    </citation>
    <scope>NUCLEOTIDE SEQUENCE [LARGE SCALE GENOMIC DNA]</scope>
    <source>
        <strain evidence="8">FD-172 SS1</strain>
    </source>
</reference>
<dbReference type="OrthoDB" id="39175at2759"/>
<accession>A0A067N6K4</accession>
<dbReference type="HOGENOM" id="CLU_022337_2_1_1"/>
<dbReference type="InParanoid" id="A0A067N6K4"/>
<feature type="domain" description="Zn(2)-C6 fungal-type" evidence="6">
    <location>
        <begin position="28"/>
        <end position="59"/>
    </location>
</feature>
<dbReference type="SMART" id="SM00066">
    <property type="entry name" value="GAL4"/>
    <property type="match status" value="1"/>
</dbReference>
<evidence type="ECO:0000313" key="8">
    <source>
        <dbReference type="Proteomes" id="UP000027195"/>
    </source>
</evidence>
<name>A0A067N6K4_BOTB1</name>
<evidence type="ECO:0000256" key="4">
    <source>
        <dbReference type="ARBA" id="ARBA00023163"/>
    </source>
</evidence>
<keyword evidence="3" id="KW-0805">Transcription regulation</keyword>
<dbReference type="GO" id="GO:0005634">
    <property type="term" value="C:nucleus"/>
    <property type="evidence" value="ECO:0007669"/>
    <property type="project" value="UniProtKB-SubCell"/>
</dbReference>
<dbReference type="STRING" id="930990.A0A067N6K4"/>
<keyword evidence="4" id="KW-0804">Transcription</keyword>
<dbReference type="AlphaFoldDB" id="A0A067N6K4"/>
<dbReference type="GO" id="GO:0008270">
    <property type="term" value="F:zinc ion binding"/>
    <property type="evidence" value="ECO:0007669"/>
    <property type="project" value="InterPro"/>
</dbReference>
<keyword evidence="8" id="KW-1185">Reference proteome</keyword>
<evidence type="ECO:0000256" key="3">
    <source>
        <dbReference type="ARBA" id="ARBA00023015"/>
    </source>
</evidence>
<dbReference type="CDD" id="cd00067">
    <property type="entry name" value="GAL4"/>
    <property type="match status" value="1"/>
</dbReference>
<comment type="subcellular location">
    <subcellularLocation>
        <location evidence="1">Nucleus</location>
    </subcellularLocation>
</comment>
<dbReference type="PROSITE" id="PS50048">
    <property type="entry name" value="ZN2_CY6_FUNGAL_2"/>
    <property type="match status" value="1"/>
</dbReference>
<dbReference type="Pfam" id="PF04082">
    <property type="entry name" value="Fungal_trans"/>
    <property type="match status" value="1"/>
</dbReference>
<evidence type="ECO:0000256" key="1">
    <source>
        <dbReference type="ARBA" id="ARBA00004123"/>
    </source>
</evidence>
<dbReference type="CDD" id="cd12148">
    <property type="entry name" value="fungal_TF_MHR"/>
    <property type="match status" value="1"/>
</dbReference>
<keyword evidence="2" id="KW-0479">Metal-binding</keyword>
<dbReference type="Gene3D" id="4.10.240.10">
    <property type="entry name" value="Zn(2)-C6 fungal-type DNA-binding domain"/>
    <property type="match status" value="1"/>
</dbReference>
<dbReference type="SUPFAM" id="SSF57701">
    <property type="entry name" value="Zn2/Cys6 DNA-binding domain"/>
    <property type="match status" value="1"/>
</dbReference>
<keyword evidence="5" id="KW-0539">Nucleus</keyword>
<dbReference type="GO" id="GO:0000981">
    <property type="term" value="F:DNA-binding transcription factor activity, RNA polymerase II-specific"/>
    <property type="evidence" value="ECO:0007669"/>
    <property type="project" value="InterPro"/>
</dbReference>
<dbReference type="InterPro" id="IPR036864">
    <property type="entry name" value="Zn2-C6_fun-type_DNA-bd_sf"/>
</dbReference>
<dbReference type="EMBL" id="KL198019">
    <property type="protein sequence ID" value="KDQ19386.1"/>
    <property type="molecule type" value="Genomic_DNA"/>
</dbReference>
<protein>
    <recommendedName>
        <fullName evidence="6">Zn(2)-C6 fungal-type domain-containing protein</fullName>
    </recommendedName>
</protein>